<dbReference type="Gene3D" id="3.10.180.10">
    <property type="entry name" value="2,3-Dihydroxybiphenyl 1,2-Dioxygenase, domain 1"/>
    <property type="match status" value="1"/>
</dbReference>
<dbReference type="EMBL" id="CAJSLV010000089">
    <property type="protein sequence ID" value="CAG6397540.1"/>
    <property type="molecule type" value="Genomic_DNA"/>
</dbReference>
<dbReference type="PANTHER" id="PTHR35908">
    <property type="entry name" value="HYPOTHETICAL FUSION PROTEIN"/>
    <property type="match status" value="1"/>
</dbReference>
<dbReference type="PANTHER" id="PTHR35908:SF1">
    <property type="entry name" value="CONSERVED PROTEIN"/>
    <property type="match status" value="1"/>
</dbReference>
<protein>
    <recommendedName>
        <fullName evidence="1">Glyoxalase-like domain-containing protein</fullName>
    </recommendedName>
</protein>
<evidence type="ECO:0000313" key="2">
    <source>
        <dbReference type="EMBL" id="CAG6397540.1"/>
    </source>
</evidence>
<comment type="caution">
    <text evidence="2">The sequence shown here is derived from an EMBL/GenBank/DDBJ whole genome shotgun (WGS) entry which is preliminary data.</text>
</comment>
<dbReference type="InterPro" id="IPR029068">
    <property type="entry name" value="Glyas_Bleomycin-R_OHBP_Dase"/>
</dbReference>
<dbReference type="InterPro" id="IPR041581">
    <property type="entry name" value="Glyoxalase_6"/>
</dbReference>
<evidence type="ECO:0000259" key="1">
    <source>
        <dbReference type="Pfam" id="PF18029"/>
    </source>
</evidence>
<keyword evidence="3" id="KW-1185">Reference proteome</keyword>
<evidence type="ECO:0000313" key="3">
    <source>
        <dbReference type="Proteomes" id="UP001152519"/>
    </source>
</evidence>
<accession>A0A9W4GUR1</accession>
<dbReference type="CDD" id="cd06587">
    <property type="entry name" value="VOC"/>
    <property type="match status" value="1"/>
</dbReference>
<organism evidence="2 3">
    <name type="scientific">Actinacidiphila cocklensis</name>
    <dbReference type="NCBI Taxonomy" id="887465"/>
    <lineage>
        <taxon>Bacteria</taxon>
        <taxon>Bacillati</taxon>
        <taxon>Actinomycetota</taxon>
        <taxon>Actinomycetes</taxon>
        <taxon>Kitasatosporales</taxon>
        <taxon>Streptomycetaceae</taxon>
        <taxon>Actinacidiphila</taxon>
    </lineage>
</organism>
<name>A0A9W4GUR1_9ACTN</name>
<dbReference type="Proteomes" id="UP001152519">
    <property type="component" value="Unassembled WGS sequence"/>
</dbReference>
<dbReference type="AlphaFoldDB" id="A0A9W4GUR1"/>
<gene>
    <name evidence="2" type="ORF">SCOCK_570009</name>
</gene>
<dbReference type="Pfam" id="PF18029">
    <property type="entry name" value="Glyoxalase_6"/>
    <property type="match status" value="1"/>
</dbReference>
<proteinExistence type="predicted"/>
<reference evidence="2" key="1">
    <citation type="submission" date="2021-05" db="EMBL/GenBank/DDBJ databases">
        <authorList>
            <person name="Arsene-Ploetze F."/>
        </authorList>
    </citation>
    <scope>NUCLEOTIDE SEQUENCE</scope>
    <source>
        <strain evidence="2">DSM 42138</strain>
    </source>
</reference>
<sequence length="182" mass="20162">MFTKSEFFVLRDFRWTLLLDQSKEGNDPQSRSATAAAEAAIQWRSERRSGKLARMVSVVENIAIDCADAYALAKWWSGVTGRPLHPEDFPGDPEAQVLLSDNGPVLHFNQVPEVKTAKNRIHLCLRPETSRDEEVDRLLALGAGFVADHRKPDGSGWAVLADPEGNEFCVLRSASDRAAMQA</sequence>
<dbReference type="SUPFAM" id="SSF54593">
    <property type="entry name" value="Glyoxalase/Bleomycin resistance protein/Dihydroxybiphenyl dioxygenase"/>
    <property type="match status" value="1"/>
</dbReference>
<feature type="domain" description="Glyoxalase-like" evidence="1">
    <location>
        <begin position="62"/>
        <end position="171"/>
    </location>
</feature>